<evidence type="ECO:0000313" key="2">
    <source>
        <dbReference type="EMBL" id="PCH61026.1"/>
    </source>
</evidence>
<feature type="signal peptide" evidence="1">
    <location>
        <begin position="1"/>
        <end position="30"/>
    </location>
</feature>
<feature type="chain" id="PRO_5011997530" evidence="1">
    <location>
        <begin position="31"/>
        <end position="339"/>
    </location>
</feature>
<organism evidence="2 3">
    <name type="scientific">SAR86 cluster bacterium</name>
    <dbReference type="NCBI Taxonomy" id="2030880"/>
    <lineage>
        <taxon>Bacteria</taxon>
        <taxon>Pseudomonadati</taxon>
        <taxon>Pseudomonadota</taxon>
        <taxon>Gammaproteobacteria</taxon>
        <taxon>SAR86 cluster</taxon>
    </lineage>
</organism>
<keyword evidence="1" id="KW-0732">Signal</keyword>
<evidence type="ECO:0000313" key="3">
    <source>
        <dbReference type="Proteomes" id="UP000218172"/>
    </source>
</evidence>
<reference evidence="3" key="1">
    <citation type="submission" date="2017-08" db="EMBL/GenBank/DDBJ databases">
        <title>A dynamic microbial community with high functional redundancy inhabits the cold, oxic subseafloor aquifer.</title>
        <authorList>
            <person name="Tully B.J."/>
            <person name="Wheat C.G."/>
            <person name="Glazer B.T."/>
            <person name="Huber J.A."/>
        </authorList>
    </citation>
    <scope>NUCLEOTIDE SEQUENCE [LARGE SCALE GENOMIC DNA]</scope>
</reference>
<sequence length="339" mass="37921">MLSGSIDLSKHSLCCVAAALAFILTANTFASESPWQVPRTEYGYPDLQGAWNNINATPIQRPRALEDRRAYTVAEALALESKFRDINEQNYLPSDANREAPPIGALSLTITEILYSDSKTKLAFIDGEYRTSLIVSPSNGRFPFTENARSKDIYGQWRAKGLKAADGPEFTMIGERCITGNGTMPPMAIIGYNSNIQIVQTSDYVVIMGEMVNDARIIRLDSVHQAPHMKKWLGDSTAHYEGDTLVVHTQNYRPEQSNMRLVSSEKLQVTERFTPVSDNTILYSFTVEDPVIYTEPVVFEFPLNRLADGERIYEFACHEGNYSMPGMLAGARRLELEAK</sequence>
<dbReference type="EMBL" id="NVQR01000075">
    <property type="protein sequence ID" value="PCH61026.1"/>
    <property type="molecule type" value="Genomic_DNA"/>
</dbReference>
<gene>
    <name evidence="2" type="ORF">COC19_05160</name>
</gene>
<proteinExistence type="predicted"/>
<comment type="caution">
    <text evidence="2">The sequence shown here is derived from an EMBL/GenBank/DDBJ whole genome shotgun (WGS) entry which is preliminary data.</text>
</comment>
<evidence type="ECO:0000256" key="1">
    <source>
        <dbReference type="SAM" id="SignalP"/>
    </source>
</evidence>
<dbReference type="AlphaFoldDB" id="A0A2A4MN40"/>
<name>A0A2A4MN40_9GAMM</name>
<protein>
    <submittedName>
        <fullName evidence="2">Uncharacterized protein</fullName>
    </submittedName>
</protein>
<dbReference type="Proteomes" id="UP000218172">
    <property type="component" value="Unassembled WGS sequence"/>
</dbReference>
<accession>A0A2A4MN40</accession>